<gene>
    <name evidence="3" type="ORF">D7M11_31345</name>
</gene>
<dbReference type="AlphaFoldDB" id="A0A3B0B0U4"/>
<dbReference type="Gene3D" id="2.60.40.420">
    <property type="entry name" value="Cupredoxins - blue copper proteins"/>
    <property type="match status" value="1"/>
</dbReference>
<comment type="caution">
    <text evidence="3">The sequence shown here is derived from an EMBL/GenBank/DDBJ whole genome shotgun (WGS) entry which is preliminary data.</text>
</comment>
<reference evidence="3 4" key="1">
    <citation type="journal article" date="2007" name="Int. J. Syst. Evol. Microbiol.">
        <title>Paenibacillus ginsengarvi sp. nov., isolated from soil from ginseng cultivation.</title>
        <authorList>
            <person name="Yoon M.H."/>
            <person name="Ten L.N."/>
            <person name="Im W.T."/>
        </authorList>
    </citation>
    <scope>NUCLEOTIDE SEQUENCE [LARGE SCALE GENOMIC DNA]</scope>
    <source>
        <strain evidence="3 4">KCTC 13059</strain>
    </source>
</reference>
<evidence type="ECO:0000313" key="4">
    <source>
        <dbReference type="Proteomes" id="UP000282311"/>
    </source>
</evidence>
<protein>
    <submittedName>
        <fullName evidence="3">Cytochrome C oxidase subunit II</fullName>
    </submittedName>
</protein>
<dbReference type="OrthoDB" id="279535at2"/>
<dbReference type="EMBL" id="RBAH01000034">
    <property type="protein sequence ID" value="RKN66100.1"/>
    <property type="molecule type" value="Genomic_DNA"/>
</dbReference>
<feature type="chain" id="PRO_5039340010" evidence="1">
    <location>
        <begin position="19"/>
        <end position="122"/>
    </location>
</feature>
<organism evidence="3 4">
    <name type="scientific">Paenibacillus ginsengarvi</name>
    <dbReference type="NCBI Taxonomy" id="400777"/>
    <lineage>
        <taxon>Bacteria</taxon>
        <taxon>Bacillati</taxon>
        <taxon>Bacillota</taxon>
        <taxon>Bacilli</taxon>
        <taxon>Bacillales</taxon>
        <taxon>Paenibacillaceae</taxon>
        <taxon>Paenibacillus</taxon>
    </lineage>
</organism>
<keyword evidence="4" id="KW-1185">Reference proteome</keyword>
<dbReference type="Proteomes" id="UP000282311">
    <property type="component" value="Unassembled WGS sequence"/>
</dbReference>
<feature type="signal peptide" evidence="1">
    <location>
        <begin position="1"/>
        <end position="18"/>
    </location>
</feature>
<dbReference type="PROSITE" id="PS51257">
    <property type="entry name" value="PROKAR_LIPOPROTEIN"/>
    <property type="match status" value="1"/>
</dbReference>
<accession>A0A3B0B0U4</accession>
<evidence type="ECO:0000313" key="3">
    <source>
        <dbReference type="EMBL" id="RKN66100.1"/>
    </source>
</evidence>
<dbReference type="RefSeq" id="WP_120751227.1">
    <property type="nucleotide sequence ID" value="NZ_RBAH01000034.1"/>
</dbReference>
<proteinExistence type="predicted"/>
<evidence type="ECO:0000256" key="1">
    <source>
        <dbReference type="SAM" id="SignalP"/>
    </source>
</evidence>
<evidence type="ECO:0000259" key="2">
    <source>
        <dbReference type="Pfam" id="PF13473"/>
    </source>
</evidence>
<feature type="domain" description="EfeO-type cupredoxin-like" evidence="2">
    <location>
        <begin position="14"/>
        <end position="114"/>
    </location>
</feature>
<sequence length="122" mass="12896">MKKTIVYLLALLVVLALAACGKKDEPANSPAASSPASGELKITATNWSFDKTEYKVKKGDTLKVTLDSKEGAHGIKVDKLGINLGTNKSQDITFDKAGTYDIICSIPCGAGHAKMTAKLIVE</sequence>
<dbReference type="InterPro" id="IPR008972">
    <property type="entry name" value="Cupredoxin"/>
</dbReference>
<dbReference type="Pfam" id="PF13473">
    <property type="entry name" value="Cupredoxin_1"/>
    <property type="match status" value="1"/>
</dbReference>
<name>A0A3B0B0U4_9BACL</name>
<keyword evidence="1" id="KW-0732">Signal</keyword>
<dbReference type="SUPFAM" id="SSF49503">
    <property type="entry name" value="Cupredoxins"/>
    <property type="match status" value="1"/>
</dbReference>
<dbReference type="InterPro" id="IPR028096">
    <property type="entry name" value="EfeO_Cupredoxin"/>
</dbReference>